<name>A0ABV7IBG0_9HYPH</name>
<dbReference type="SUPFAM" id="SSF53756">
    <property type="entry name" value="UDP-Glycosyltransferase/glycogen phosphorylase"/>
    <property type="match status" value="1"/>
</dbReference>
<evidence type="ECO:0000259" key="2">
    <source>
        <dbReference type="Pfam" id="PF13524"/>
    </source>
</evidence>
<gene>
    <name evidence="3" type="ORF">ACFOHV_19270</name>
</gene>
<dbReference type="InterPro" id="IPR055259">
    <property type="entry name" value="YkvP/CgeB_Glyco_trans-like"/>
</dbReference>
<feature type="region of interest" description="Disordered" evidence="1">
    <location>
        <begin position="363"/>
        <end position="382"/>
    </location>
</feature>
<proteinExistence type="predicted"/>
<accession>A0ABV7IBG0</accession>
<keyword evidence="3" id="KW-0328">Glycosyltransferase</keyword>
<evidence type="ECO:0000313" key="3">
    <source>
        <dbReference type="EMBL" id="MFC3165426.1"/>
    </source>
</evidence>
<dbReference type="Gene3D" id="3.40.50.2000">
    <property type="entry name" value="Glycogen Phosphorylase B"/>
    <property type="match status" value="2"/>
</dbReference>
<dbReference type="GO" id="GO:0016757">
    <property type="term" value="F:glycosyltransferase activity"/>
    <property type="evidence" value="ECO:0007669"/>
    <property type="project" value="UniProtKB-KW"/>
</dbReference>
<evidence type="ECO:0000256" key="1">
    <source>
        <dbReference type="SAM" id="MobiDB-lite"/>
    </source>
</evidence>
<organism evidence="3 4">
    <name type="scientific">Ciceribacter thiooxidans</name>
    <dbReference type="NCBI Taxonomy" id="1969821"/>
    <lineage>
        <taxon>Bacteria</taxon>
        <taxon>Pseudomonadati</taxon>
        <taxon>Pseudomonadota</taxon>
        <taxon>Alphaproteobacteria</taxon>
        <taxon>Hyphomicrobiales</taxon>
        <taxon>Rhizobiaceae</taxon>
        <taxon>Ciceribacter</taxon>
    </lineage>
</organism>
<evidence type="ECO:0000313" key="4">
    <source>
        <dbReference type="Proteomes" id="UP001595647"/>
    </source>
</evidence>
<protein>
    <submittedName>
        <fullName evidence="3">Glycosyltransferase</fullName>
        <ecNumber evidence="3">2.4.-.-</ecNumber>
    </submittedName>
</protein>
<keyword evidence="3" id="KW-0808">Transferase</keyword>
<keyword evidence="4" id="KW-1185">Reference proteome</keyword>
<feature type="domain" description="Spore protein YkvP/CgeB glycosyl transferase-like" evidence="2">
    <location>
        <begin position="204"/>
        <end position="348"/>
    </location>
</feature>
<dbReference type="EC" id="2.4.-.-" evidence="3"/>
<dbReference type="EMBL" id="JBHRTG010000019">
    <property type="protein sequence ID" value="MFC3165426.1"/>
    <property type="molecule type" value="Genomic_DNA"/>
</dbReference>
<reference evidence="4" key="1">
    <citation type="journal article" date="2019" name="Int. J. Syst. Evol. Microbiol.">
        <title>The Global Catalogue of Microorganisms (GCM) 10K type strain sequencing project: providing services to taxonomists for standard genome sequencing and annotation.</title>
        <authorList>
            <consortium name="The Broad Institute Genomics Platform"/>
            <consortium name="The Broad Institute Genome Sequencing Center for Infectious Disease"/>
            <person name="Wu L."/>
            <person name="Ma J."/>
        </authorList>
    </citation>
    <scope>NUCLEOTIDE SEQUENCE [LARGE SCALE GENOMIC DNA]</scope>
    <source>
        <strain evidence="4">KCTC 52231</strain>
    </source>
</reference>
<dbReference type="Proteomes" id="UP001595647">
    <property type="component" value="Unassembled WGS sequence"/>
</dbReference>
<comment type="caution">
    <text evidence="3">The sequence shown here is derived from an EMBL/GenBank/DDBJ whole genome shotgun (WGS) entry which is preliminary data.</text>
</comment>
<dbReference type="RefSeq" id="WP_182308045.1">
    <property type="nucleotide sequence ID" value="NZ_CP059897.1"/>
</dbReference>
<sequence length="382" mass="42689">MTRPLNIVFIGLTLSSSWGNGHATTYRSLLRGLHGEGHEVLFLECDVPWYANRRDLAEPDFCTLRFYRDVDELLSTYSGRLRQADAVIVGSYLPDGVEVIDALLDMQLQALCFYDIDTPVTLAGIERGSEDYLARRQIPRFDVYFSFSGGEVLHRLEDRYGARRAEALYCSADPARYRPTEEAPLWDLGYMGTYSADRQPALEALLLSPARELPQMRFVVAGAQYPDDIDWPANVERIEHLPPAEHATFYGRQRFTLNLTRADMVALGWSPSVRLFEAGACATPVISDRWQGIEELFPDGEAILLAQSGRDVVCFLSETGEAARRAIGARAHDIVLRDHSAAARARQITGVLRSLERNSRRQRAALSATAGTTPTEGMRCDV</sequence>
<dbReference type="Pfam" id="PF13524">
    <property type="entry name" value="Glyco_trans_1_2"/>
    <property type="match status" value="1"/>
</dbReference>